<dbReference type="AlphaFoldDB" id="A0A316FDK5"/>
<feature type="region of interest" description="Disordered" evidence="1">
    <location>
        <begin position="542"/>
        <end position="572"/>
    </location>
</feature>
<dbReference type="Gene3D" id="3.40.50.300">
    <property type="entry name" value="P-loop containing nucleotide triphosphate hydrolases"/>
    <property type="match status" value="1"/>
</dbReference>
<sequence>MSGVEFGEMLRDLRRGGGLSQEDLAEASGSSVRTIRELERGRVRTPHRRTVQVMADALQLSDAQRGQFLALARKERFAGADIRAARTRAPATVAPSGAATRHHASTTGEPESGPRRSTGDQDGQVDQPVRIPRQLPAEVPVLIGREKESSAIHRLSEQITAGPGRSTSLVIVHGPPGVGKTSLVIAVAHQISSRFPDGQLFADLRGMSATGPTPVADVLAELLRSLAVPDAAIPPPGAARDGLLRTLLRDRRVLIVLDNAFDEAQVRALVPANARSMVLVTCRRPLSGLDATERLRLDVLSRTDARRMLGALIGRRRADADPSGVDRLVQLCGRLPLALRVAGNRLASRRDWSVRQLVDRLHGQPHRLSLLTAGDLDVRAAFTVSYRQLRPLTAAVFRSAAVIAGADFDAALAAAAAGVHVDEATVACEELLDAGLLQSAADRYSFHDLVRLFAAERLDDEAAPGRGPAHERAVRWLLAHTQRAALTFRADATADSYRRDARAWLEREAPNRPMAVRDAARHGWHTDVVQVTKTRDRYFDATTQHHPAGSPPAGSGPVRVGAQDQGVPHPRR</sequence>
<evidence type="ECO:0000313" key="3">
    <source>
        <dbReference type="EMBL" id="PWK46954.1"/>
    </source>
</evidence>
<dbReference type="PROSITE" id="PS50943">
    <property type="entry name" value="HTH_CROC1"/>
    <property type="match status" value="1"/>
</dbReference>
<organism evidence="3 4">
    <name type="scientific">Actinoplanes xinjiangensis</name>
    <dbReference type="NCBI Taxonomy" id="512350"/>
    <lineage>
        <taxon>Bacteria</taxon>
        <taxon>Bacillati</taxon>
        <taxon>Actinomycetota</taxon>
        <taxon>Actinomycetes</taxon>
        <taxon>Micromonosporales</taxon>
        <taxon>Micromonosporaceae</taxon>
        <taxon>Actinoplanes</taxon>
    </lineage>
</organism>
<feature type="compositionally biased region" description="Low complexity" evidence="1">
    <location>
        <begin position="547"/>
        <end position="562"/>
    </location>
</feature>
<dbReference type="GO" id="GO:0043531">
    <property type="term" value="F:ADP binding"/>
    <property type="evidence" value="ECO:0007669"/>
    <property type="project" value="InterPro"/>
</dbReference>
<dbReference type="PANTHER" id="PTHR47691">
    <property type="entry name" value="REGULATOR-RELATED"/>
    <property type="match status" value="1"/>
</dbReference>
<evidence type="ECO:0000256" key="1">
    <source>
        <dbReference type="SAM" id="MobiDB-lite"/>
    </source>
</evidence>
<dbReference type="PANTHER" id="PTHR47691:SF3">
    <property type="entry name" value="HTH-TYPE TRANSCRIPTIONAL REGULATOR RV0890C-RELATED"/>
    <property type="match status" value="1"/>
</dbReference>
<dbReference type="InterPro" id="IPR001387">
    <property type="entry name" value="Cro/C1-type_HTH"/>
</dbReference>
<proteinExistence type="predicted"/>
<dbReference type="InterPro" id="IPR003593">
    <property type="entry name" value="AAA+_ATPase"/>
</dbReference>
<dbReference type="GO" id="GO:0003677">
    <property type="term" value="F:DNA binding"/>
    <property type="evidence" value="ECO:0007669"/>
    <property type="project" value="InterPro"/>
</dbReference>
<keyword evidence="4" id="KW-1185">Reference proteome</keyword>
<dbReference type="InterPro" id="IPR010982">
    <property type="entry name" value="Lambda_DNA-bd_dom_sf"/>
</dbReference>
<dbReference type="InterPro" id="IPR027417">
    <property type="entry name" value="P-loop_NTPase"/>
</dbReference>
<dbReference type="PRINTS" id="PR00364">
    <property type="entry name" value="DISEASERSIST"/>
</dbReference>
<gene>
    <name evidence="3" type="ORF">BC793_10868</name>
</gene>
<dbReference type="InterPro" id="IPR041664">
    <property type="entry name" value="AAA_16"/>
</dbReference>
<dbReference type="Pfam" id="PF13560">
    <property type="entry name" value="HTH_31"/>
    <property type="match status" value="1"/>
</dbReference>
<feature type="region of interest" description="Disordered" evidence="1">
    <location>
        <begin position="88"/>
        <end position="132"/>
    </location>
</feature>
<evidence type="ECO:0000313" key="4">
    <source>
        <dbReference type="Proteomes" id="UP000245697"/>
    </source>
</evidence>
<dbReference type="Pfam" id="PF13191">
    <property type="entry name" value="AAA_16"/>
    <property type="match status" value="1"/>
</dbReference>
<dbReference type="Proteomes" id="UP000245697">
    <property type="component" value="Unassembled WGS sequence"/>
</dbReference>
<dbReference type="SUPFAM" id="SSF52540">
    <property type="entry name" value="P-loop containing nucleoside triphosphate hydrolases"/>
    <property type="match status" value="1"/>
</dbReference>
<dbReference type="EMBL" id="QGGR01000008">
    <property type="protein sequence ID" value="PWK46954.1"/>
    <property type="molecule type" value="Genomic_DNA"/>
</dbReference>
<feature type="domain" description="HTH cro/C1-type" evidence="2">
    <location>
        <begin position="10"/>
        <end position="65"/>
    </location>
</feature>
<dbReference type="SMART" id="SM00530">
    <property type="entry name" value="HTH_XRE"/>
    <property type="match status" value="1"/>
</dbReference>
<dbReference type="Gene3D" id="1.10.260.40">
    <property type="entry name" value="lambda repressor-like DNA-binding domains"/>
    <property type="match status" value="1"/>
</dbReference>
<name>A0A316FDK5_9ACTN</name>
<dbReference type="SUPFAM" id="SSF47413">
    <property type="entry name" value="lambda repressor-like DNA-binding domains"/>
    <property type="match status" value="1"/>
</dbReference>
<comment type="caution">
    <text evidence="3">The sequence shown here is derived from an EMBL/GenBank/DDBJ whole genome shotgun (WGS) entry which is preliminary data.</text>
</comment>
<evidence type="ECO:0000259" key="2">
    <source>
        <dbReference type="PROSITE" id="PS50943"/>
    </source>
</evidence>
<dbReference type="SMART" id="SM00382">
    <property type="entry name" value="AAA"/>
    <property type="match status" value="1"/>
</dbReference>
<protein>
    <submittedName>
        <fullName evidence="3">NB-ARC domain-containing protein</fullName>
    </submittedName>
</protein>
<dbReference type="CDD" id="cd00093">
    <property type="entry name" value="HTH_XRE"/>
    <property type="match status" value="1"/>
</dbReference>
<reference evidence="3 4" key="1">
    <citation type="submission" date="2018-05" db="EMBL/GenBank/DDBJ databases">
        <title>Genomic Encyclopedia of Archaeal and Bacterial Type Strains, Phase II (KMG-II): from individual species to whole genera.</title>
        <authorList>
            <person name="Goeker M."/>
        </authorList>
    </citation>
    <scope>NUCLEOTIDE SEQUENCE [LARGE SCALE GENOMIC DNA]</scope>
    <source>
        <strain evidence="3 4">DSM 45184</strain>
    </source>
</reference>
<accession>A0A316FDK5</accession>